<comment type="caution">
    <text evidence="5">The sequence shown here is derived from an EMBL/GenBank/DDBJ whole genome shotgun (WGS) entry which is preliminary data.</text>
</comment>
<evidence type="ECO:0000259" key="2">
    <source>
        <dbReference type="PROSITE" id="PS50110"/>
    </source>
</evidence>
<dbReference type="SMART" id="SM00448">
    <property type="entry name" value="REC"/>
    <property type="match status" value="1"/>
</dbReference>
<keyword evidence="1" id="KW-0597">Phosphoprotein</keyword>
<dbReference type="Gene3D" id="3.40.50.2300">
    <property type="match status" value="1"/>
</dbReference>
<keyword evidence="5" id="KW-0808">Transferase</keyword>
<dbReference type="SUPFAM" id="SSF109604">
    <property type="entry name" value="HD-domain/PDEase-like"/>
    <property type="match status" value="1"/>
</dbReference>
<dbReference type="SUPFAM" id="SSF52172">
    <property type="entry name" value="CheY-like"/>
    <property type="match status" value="1"/>
</dbReference>
<dbReference type="InterPro" id="IPR052020">
    <property type="entry name" value="Cyclic_di-GMP/3'3'-cGAMP_PDE"/>
</dbReference>
<dbReference type="Gene3D" id="1.10.3210.10">
    <property type="entry name" value="Hypothetical protein af1432"/>
    <property type="match status" value="1"/>
</dbReference>
<accession>A0A2G1QPA0</accession>
<dbReference type="GO" id="GO:0008081">
    <property type="term" value="F:phosphoric diester hydrolase activity"/>
    <property type="evidence" value="ECO:0007669"/>
    <property type="project" value="UniProtKB-ARBA"/>
</dbReference>
<reference evidence="5 6" key="1">
    <citation type="submission" date="2017-10" db="EMBL/GenBank/DDBJ databases">
        <title>Sedimentibacterium mangrovi gen. nov., sp. nov., a novel member of family Phyllobacteriacea isolated from mangrove sediment.</title>
        <authorList>
            <person name="Liao H."/>
            <person name="Tian Y."/>
        </authorList>
    </citation>
    <scope>NUCLEOTIDE SEQUENCE [LARGE SCALE GENOMIC DNA]</scope>
    <source>
        <strain evidence="5 6">X9-2-2</strain>
    </source>
</reference>
<evidence type="ECO:0000256" key="1">
    <source>
        <dbReference type="PROSITE-ProRule" id="PRU00169"/>
    </source>
</evidence>
<dbReference type="NCBIfam" id="TIGR00277">
    <property type="entry name" value="HDIG"/>
    <property type="match status" value="1"/>
</dbReference>
<feature type="modified residue" description="4-aspartylphosphate" evidence="1">
    <location>
        <position position="54"/>
    </location>
</feature>
<dbReference type="AlphaFoldDB" id="A0A2G1QPA0"/>
<dbReference type="SMART" id="SM00471">
    <property type="entry name" value="HDc"/>
    <property type="match status" value="1"/>
</dbReference>
<feature type="domain" description="Response regulatory" evidence="2">
    <location>
        <begin position="4"/>
        <end position="121"/>
    </location>
</feature>
<protein>
    <submittedName>
        <fullName evidence="5">Histidine kinase</fullName>
    </submittedName>
</protein>
<evidence type="ECO:0000313" key="6">
    <source>
        <dbReference type="Proteomes" id="UP000221168"/>
    </source>
</evidence>
<dbReference type="InterPro" id="IPR003607">
    <property type="entry name" value="HD/PDEase_dom"/>
</dbReference>
<dbReference type="PROSITE" id="PS51831">
    <property type="entry name" value="HD"/>
    <property type="match status" value="1"/>
</dbReference>
<dbReference type="PANTHER" id="PTHR45228">
    <property type="entry name" value="CYCLIC DI-GMP PHOSPHODIESTERASE TM_0186-RELATED"/>
    <property type="match status" value="1"/>
</dbReference>
<dbReference type="OrthoDB" id="9802066at2"/>
<dbReference type="InterPro" id="IPR037522">
    <property type="entry name" value="HD_GYP_dom"/>
</dbReference>
<dbReference type="InterPro" id="IPR011006">
    <property type="entry name" value="CheY-like_superfamily"/>
</dbReference>
<dbReference type="Pfam" id="PF13487">
    <property type="entry name" value="HD_5"/>
    <property type="match status" value="1"/>
</dbReference>
<gene>
    <name evidence="5" type="ORF">CSC94_09895</name>
</gene>
<name>A0A2G1QPA0_9HYPH</name>
<sequence>MKTRILIVDDSRTTLGLMEKLIRKIEGCEPVIYNDAVSFVDNIDVEDFDIAVIDFQMPGMNGIELAERLLSHHRHAHKPVVMITADRDTQVRMAAINTGVIEFLNKPIEPIEFRARIKNLVRLRNAQRKLEDRAGWLREEVSHATVMIRQREEEIIHRLSMAAGYKDDETSAHMIRMAKISERLARELGHDEDFCRDIRLAAVMHDIGKVGIRETVINKPGALSDDERTHMQTHTTIGSEILAGSSSQLLNLAEDIAHGHHERWDGRGYPRRLAGKDIPTSARIAAVADVFDALTSKRMYKEAWSVDKTVTYINSEAGKRFDPDCVAAMNRCLPDLELIIEEMPDISLAMQRKVA</sequence>
<proteinExistence type="predicted"/>
<dbReference type="PANTHER" id="PTHR45228:SF1">
    <property type="entry name" value="CYCLIC DI-GMP PHOSPHODIESTERASE TM_0186"/>
    <property type="match status" value="1"/>
</dbReference>
<evidence type="ECO:0000313" key="5">
    <source>
        <dbReference type="EMBL" id="PHP67343.1"/>
    </source>
</evidence>
<dbReference type="PROSITE" id="PS51832">
    <property type="entry name" value="HD_GYP"/>
    <property type="match status" value="1"/>
</dbReference>
<dbReference type="PROSITE" id="PS50110">
    <property type="entry name" value="RESPONSE_REGULATORY"/>
    <property type="match status" value="1"/>
</dbReference>
<dbReference type="InterPro" id="IPR006674">
    <property type="entry name" value="HD_domain"/>
</dbReference>
<dbReference type="InterPro" id="IPR006675">
    <property type="entry name" value="HDIG_dom"/>
</dbReference>
<dbReference type="Pfam" id="PF00072">
    <property type="entry name" value="Response_reg"/>
    <property type="match status" value="1"/>
</dbReference>
<keyword evidence="6" id="KW-1185">Reference proteome</keyword>
<dbReference type="GO" id="GO:0016301">
    <property type="term" value="F:kinase activity"/>
    <property type="evidence" value="ECO:0007669"/>
    <property type="project" value="UniProtKB-KW"/>
</dbReference>
<dbReference type="GO" id="GO:0000160">
    <property type="term" value="P:phosphorelay signal transduction system"/>
    <property type="evidence" value="ECO:0007669"/>
    <property type="project" value="InterPro"/>
</dbReference>
<evidence type="ECO:0000259" key="4">
    <source>
        <dbReference type="PROSITE" id="PS51832"/>
    </source>
</evidence>
<dbReference type="Proteomes" id="UP000221168">
    <property type="component" value="Unassembled WGS sequence"/>
</dbReference>
<dbReference type="CDD" id="cd00077">
    <property type="entry name" value="HDc"/>
    <property type="match status" value="1"/>
</dbReference>
<keyword evidence="5" id="KW-0418">Kinase</keyword>
<evidence type="ECO:0000259" key="3">
    <source>
        <dbReference type="PROSITE" id="PS51831"/>
    </source>
</evidence>
<dbReference type="RefSeq" id="WP_099306170.1">
    <property type="nucleotide sequence ID" value="NZ_PDVP01000004.1"/>
</dbReference>
<dbReference type="InterPro" id="IPR001789">
    <property type="entry name" value="Sig_transdc_resp-reg_receiver"/>
</dbReference>
<feature type="domain" description="HD" evidence="3">
    <location>
        <begin position="170"/>
        <end position="294"/>
    </location>
</feature>
<feature type="domain" description="HD-GYP" evidence="4">
    <location>
        <begin position="148"/>
        <end position="345"/>
    </location>
</feature>
<dbReference type="EMBL" id="PDVP01000004">
    <property type="protein sequence ID" value="PHP67343.1"/>
    <property type="molecule type" value="Genomic_DNA"/>
</dbReference>
<organism evidence="5 6">
    <name type="scientific">Zhengella mangrovi</name>
    <dbReference type="NCBI Taxonomy" id="1982044"/>
    <lineage>
        <taxon>Bacteria</taxon>
        <taxon>Pseudomonadati</taxon>
        <taxon>Pseudomonadota</taxon>
        <taxon>Alphaproteobacteria</taxon>
        <taxon>Hyphomicrobiales</taxon>
        <taxon>Notoacmeibacteraceae</taxon>
        <taxon>Zhengella</taxon>
    </lineage>
</organism>